<dbReference type="GeneID" id="27671282"/>
<evidence type="ECO:0000256" key="4">
    <source>
        <dbReference type="ARBA" id="ARBA00017712"/>
    </source>
</evidence>
<sequence length="352" mass="36660">MAQLQSNLNNSSSSRYGEGAVRQADVLASCYVIDAAATQLKGLHYCTTPLAGLPSPPSSPPLAAISATNELTVFPKNKASAHTTSRGGHARPSGRGGATLRIREECERLFCETMKTVFLGERNMASTGSSLTGVYGGVPPSAYHSSSSSSSNGGAAHYDYIDNVHNDDGDDDRTPPAEDGPGSLGRRRTSSVSEGGRSYSFGSSVGARSISTVASSVDGDGDGDGDVAPPYAVPAAWLELWDFVGCGSFRGFVAEDPAGATSLFAFFDASVLSRDLKRALMALIELADTALHCAHLVICVDRGGAEALPDEAATLLKGLQWAGFSLTTLDTWTGGACVDVTSARWIFMGMEL</sequence>
<dbReference type="GO" id="GO:0005634">
    <property type="term" value="C:nucleus"/>
    <property type="evidence" value="ECO:0007669"/>
    <property type="project" value="TreeGrafter"/>
</dbReference>
<keyword evidence="5" id="KW-0688">Ribosomal frameshifting</keyword>
<comment type="similarity">
    <text evidence="2">Belongs to the ODC antizyme family.</text>
</comment>
<name>A0A0F2M7L2_SPOSC</name>
<feature type="region of interest" description="Disordered" evidence="6">
    <location>
        <begin position="80"/>
        <end position="99"/>
    </location>
</feature>
<dbReference type="SUPFAM" id="SSF55729">
    <property type="entry name" value="Acyl-CoA N-acyltransferases (Nat)"/>
    <property type="match status" value="1"/>
</dbReference>
<organism evidence="7 8">
    <name type="scientific">Sporothrix schenckii 1099-18</name>
    <dbReference type="NCBI Taxonomy" id="1397361"/>
    <lineage>
        <taxon>Eukaryota</taxon>
        <taxon>Fungi</taxon>
        <taxon>Dikarya</taxon>
        <taxon>Ascomycota</taxon>
        <taxon>Pezizomycotina</taxon>
        <taxon>Sordariomycetes</taxon>
        <taxon>Sordariomycetidae</taxon>
        <taxon>Ophiostomatales</taxon>
        <taxon>Ophiostomataceae</taxon>
        <taxon>Sporothrix</taxon>
    </lineage>
</organism>
<dbReference type="Proteomes" id="UP000033710">
    <property type="component" value="Unassembled WGS sequence"/>
</dbReference>
<feature type="compositionally biased region" description="Basic and acidic residues" evidence="6">
    <location>
        <begin position="159"/>
        <end position="176"/>
    </location>
</feature>
<dbReference type="OrthoDB" id="5959761at2759"/>
<dbReference type="GO" id="GO:0075523">
    <property type="term" value="P:viral translational frameshifting"/>
    <property type="evidence" value="ECO:0007669"/>
    <property type="project" value="UniProtKB-KW"/>
</dbReference>
<evidence type="ECO:0000256" key="6">
    <source>
        <dbReference type="SAM" id="MobiDB-lite"/>
    </source>
</evidence>
<feature type="region of interest" description="Disordered" evidence="6">
    <location>
        <begin position="141"/>
        <end position="204"/>
    </location>
</feature>
<dbReference type="InterPro" id="IPR002993">
    <property type="entry name" value="ODC_AZ"/>
</dbReference>
<dbReference type="VEuPathDB" id="FungiDB:SPSK_09433"/>
<evidence type="ECO:0000256" key="3">
    <source>
        <dbReference type="ARBA" id="ARBA00011486"/>
    </source>
</evidence>
<dbReference type="Gene3D" id="3.40.630.60">
    <property type="match status" value="1"/>
</dbReference>
<dbReference type="PANTHER" id="PTHR10279">
    <property type="entry name" value="ORNITHINE DECARBOXYLASE ANTIZYME"/>
    <property type="match status" value="1"/>
</dbReference>
<reference evidence="7 8" key="2">
    <citation type="journal article" date="2015" name="Eukaryot. Cell">
        <title>Asexual propagation of a virulent clone complex in a human and feline outbreak of sporotrichosis.</title>
        <authorList>
            <person name="Teixeira Mde M."/>
            <person name="Rodrigues A.M."/>
            <person name="Tsui C.K."/>
            <person name="de Almeida L.G."/>
            <person name="Van Diepeningen A.D."/>
            <person name="van den Ende B.G."/>
            <person name="Fernandes G.F."/>
            <person name="Kano R."/>
            <person name="Hamelin R.C."/>
            <person name="Lopes-Bezerra L.M."/>
            <person name="Vasconcelos A.T."/>
            <person name="de Hoog S."/>
            <person name="de Camargo Z.P."/>
            <person name="Felipe M.S."/>
        </authorList>
    </citation>
    <scope>NUCLEOTIDE SEQUENCE [LARGE SCALE GENOMIC DNA]</scope>
    <source>
        <strain evidence="7 8">1099-18</strain>
    </source>
</reference>
<dbReference type="PANTHER" id="PTHR10279:SF10">
    <property type="entry name" value="ORNITHINE DECARBOXYLASE ANTIZYME"/>
    <property type="match status" value="1"/>
</dbReference>
<evidence type="ECO:0000256" key="5">
    <source>
        <dbReference type="ARBA" id="ARBA00022758"/>
    </source>
</evidence>
<comment type="subunit">
    <text evidence="3">Interacts with ODC and thereby sterically blocks ODC homodimerization.</text>
</comment>
<comment type="caution">
    <text evidence="7">The sequence shown here is derived from an EMBL/GenBank/DDBJ whole genome shotgun (WGS) entry which is preliminary data.</text>
</comment>
<dbReference type="GO" id="GO:0045732">
    <property type="term" value="P:positive regulation of protein catabolic process"/>
    <property type="evidence" value="ECO:0007669"/>
    <property type="project" value="TreeGrafter"/>
</dbReference>
<proteinExistence type="inferred from homology"/>
<dbReference type="InterPro" id="IPR016181">
    <property type="entry name" value="Acyl_CoA_acyltransferase"/>
</dbReference>
<evidence type="ECO:0000313" key="8">
    <source>
        <dbReference type="Proteomes" id="UP000033710"/>
    </source>
</evidence>
<reference evidence="7 8" key="1">
    <citation type="journal article" date="2014" name="BMC Genomics">
        <title>Comparative genomics of the major fungal agents of human and animal Sporotrichosis: Sporothrix schenckii and Sporothrix brasiliensis.</title>
        <authorList>
            <person name="Teixeira M.M."/>
            <person name="de Almeida L.G."/>
            <person name="Kubitschek-Barreira P."/>
            <person name="Alves F.L."/>
            <person name="Kioshima E.S."/>
            <person name="Abadio A.K."/>
            <person name="Fernandes L."/>
            <person name="Derengowski L.S."/>
            <person name="Ferreira K.S."/>
            <person name="Souza R.C."/>
            <person name="Ruiz J.C."/>
            <person name="de Andrade N.C."/>
            <person name="Paes H.C."/>
            <person name="Nicola A.M."/>
            <person name="Albuquerque P."/>
            <person name="Gerber A.L."/>
            <person name="Martins V.P."/>
            <person name="Peconick L.D."/>
            <person name="Neto A.V."/>
            <person name="Chaucanez C.B."/>
            <person name="Silva P.A."/>
            <person name="Cunha O.L."/>
            <person name="de Oliveira F.F."/>
            <person name="dos Santos T.C."/>
            <person name="Barros A.L."/>
            <person name="Soares M.A."/>
            <person name="de Oliveira L.M."/>
            <person name="Marini M.M."/>
            <person name="Villalobos-Duno H."/>
            <person name="Cunha M.M."/>
            <person name="de Hoog S."/>
            <person name="da Silveira J.F."/>
            <person name="Henrissat B."/>
            <person name="Nino-Vega G.A."/>
            <person name="Cisalpino P.S."/>
            <person name="Mora-Montes H.M."/>
            <person name="Almeida S.R."/>
            <person name="Stajich J.E."/>
            <person name="Lopes-Bezerra L.M."/>
            <person name="Vasconcelos A.T."/>
            <person name="Felipe M.S."/>
        </authorList>
    </citation>
    <scope>NUCLEOTIDE SEQUENCE [LARGE SCALE GENOMIC DNA]</scope>
    <source>
        <strain evidence="7 8">1099-18</strain>
    </source>
</reference>
<accession>A0A0F2M7L2</accession>
<dbReference type="GO" id="GO:0005737">
    <property type="term" value="C:cytoplasm"/>
    <property type="evidence" value="ECO:0007669"/>
    <property type="project" value="TreeGrafter"/>
</dbReference>
<dbReference type="EMBL" id="AXCR01000007">
    <property type="protein sequence ID" value="KJR85059.1"/>
    <property type="molecule type" value="Genomic_DNA"/>
</dbReference>
<dbReference type="KEGG" id="ssck:SPSK_09433"/>
<gene>
    <name evidence="7" type="ORF">SPSK_09433</name>
</gene>
<dbReference type="GO" id="GO:0008073">
    <property type="term" value="F:ornithine decarboxylase inhibitor activity"/>
    <property type="evidence" value="ECO:0007669"/>
    <property type="project" value="InterPro"/>
</dbReference>
<dbReference type="InterPro" id="IPR038581">
    <property type="entry name" value="ODC_AZ_sf"/>
</dbReference>
<dbReference type="RefSeq" id="XP_016587735.1">
    <property type="nucleotide sequence ID" value="XM_016736005.1"/>
</dbReference>
<evidence type="ECO:0000256" key="1">
    <source>
        <dbReference type="ARBA" id="ARBA00002307"/>
    </source>
</evidence>
<protein>
    <recommendedName>
        <fullName evidence="4">Ornithine decarboxylase antizyme</fullName>
    </recommendedName>
</protein>
<comment type="function">
    <text evidence="1">Ornithine decarboxylase (ODC) antizyme protein that negatively regulates ODC activity and intracellular polyamine biosynthesis in response to increased intracellular polyamine levels. Binds to ODC monomers, inhibiting the assembly of the functional ODC homodimer, and targets the monomers for ubiquitin-independent proteolytic destruction by the 26S proteasome.</text>
</comment>
<dbReference type="AlphaFoldDB" id="A0A0F2M7L2"/>
<evidence type="ECO:0000313" key="7">
    <source>
        <dbReference type="EMBL" id="KJR85059.1"/>
    </source>
</evidence>
<evidence type="ECO:0000256" key="2">
    <source>
        <dbReference type="ARBA" id="ARBA00008796"/>
    </source>
</evidence>
<dbReference type="Pfam" id="PF02100">
    <property type="entry name" value="ODC_AZ"/>
    <property type="match status" value="1"/>
</dbReference>